<dbReference type="EMBL" id="CP006652">
    <property type="protein sequence ID" value="AGT10977.1"/>
    <property type="molecule type" value="Genomic_DNA"/>
</dbReference>
<accession>S5Y0B7</accession>
<dbReference type="GO" id="GO:0005737">
    <property type="term" value="C:cytoplasm"/>
    <property type="evidence" value="ECO:0007669"/>
    <property type="project" value="TreeGrafter"/>
</dbReference>
<dbReference type="PANTHER" id="PTHR48079:SF9">
    <property type="entry name" value="PUTATIVE-RELATED"/>
    <property type="match status" value="1"/>
</dbReference>
<dbReference type="InterPro" id="IPR051783">
    <property type="entry name" value="NAD(P)-dependent_oxidoreduct"/>
</dbReference>
<dbReference type="eggNOG" id="COG0451">
    <property type="taxonomic scope" value="Bacteria"/>
</dbReference>
<dbReference type="KEGG" id="pami:JCM7686_pAMI4p287"/>
<gene>
    <name evidence="2" type="ORF">JCM7686_pAMI4p287</name>
</gene>
<dbReference type="RefSeq" id="WP_020952461.1">
    <property type="nucleotide sequence ID" value="NC_022049.1"/>
</dbReference>
<dbReference type="Proteomes" id="UP000015480">
    <property type="component" value="Plasmid pAMI4"/>
</dbReference>
<sequence>MEEQIMRIFVTGATGFLGQHVVAELRAAGHQVLGLTRSEAGADQLRAQGAAVQLQGIDARTDFREAVADCDAVIHLAFDHNFARFKENCETDRQIITNLGAALRGTAKPLLITSTTMVAARRAEGPVTEDDPALSSDFAPRAASEEAGAAVLAQGVNISVMRLPQVHDRDRQGLVSDLIAHAARLGVSAYVGAGANPWCAAHVSDVARLYRLAIEAGQPGARYHAVAESAIPFREIAEAIGAKLGLPVEPLSPEEGAAHFGWLQHFATRDASSSSAQTRARLGWQPVGPGLIDDLL</sequence>
<dbReference type="Gene3D" id="3.40.50.720">
    <property type="entry name" value="NAD(P)-binding Rossmann-like Domain"/>
    <property type="match status" value="1"/>
</dbReference>
<evidence type="ECO:0000313" key="3">
    <source>
        <dbReference type="Proteomes" id="UP000015480"/>
    </source>
</evidence>
<proteinExistence type="predicted"/>
<dbReference type="Pfam" id="PF01370">
    <property type="entry name" value="Epimerase"/>
    <property type="match status" value="1"/>
</dbReference>
<keyword evidence="2" id="KW-0413">Isomerase</keyword>
<dbReference type="InterPro" id="IPR001509">
    <property type="entry name" value="Epimerase_deHydtase"/>
</dbReference>
<geneLocation type="plasmid" evidence="2 3">
    <name>pAMI4</name>
</geneLocation>
<keyword evidence="2" id="KW-0614">Plasmid</keyword>
<keyword evidence="3" id="KW-1185">Reference proteome</keyword>
<evidence type="ECO:0000313" key="2">
    <source>
        <dbReference type="EMBL" id="AGT10977.1"/>
    </source>
</evidence>
<organism evidence="2 3">
    <name type="scientific">Paracoccus aminophilus JCM 7686</name>
    <dbReference type="NCBI Taxonomy" id="1367847"/>
    <lineage>
        <taxon>Bacteria</taxon>
        <taxon>Pseudomonadati</taxon>
        <taxon>Pseudomonadota</taxon>
        <taxon>Alphaproteobacteria</taxon>
        <taxon>Rhodobacterales</taxon>
        <taxon>Paracoccaceae</taxon>
        <taxon>Paracoccus</taxon>
    </lineage>
</organism>
<dbReference type="AlphaFoldDB" id="S5Y0B7"/>
<dbReference type="InterPro" id="IPR036291">
    <property type="entry name" value="NAD(P)-bd_dom_sf"/>
</dbReference>
<dbReference type="PANTHER" id="PTHR48079">
    <property type="entry name" value="PROTEIN YEEZ"/>
    <property type="match status" value="1"/>
</dbReference>
<dbReference type="GO" id="GO:0004029">
    <property type="term" value="F:aldehyde dehydrogenase (NAD+) activity"/>
    <property type="evidence" value="ECO:0007669"/>
    <property type="project" value="TreeGrafter"/>
</dbReference>
<dbReference type="HOGENOM" id="CLU_007383_12_3_5"/>
<feature type="domain" description="NAD-dependent epimerase/dehydratase" evidence="1">
    <location>
        <begin position="8"/>
        <end position="222"/>
    </location>
</feature>
<name>S5Y0B7_PARAH</name>
<protein>
    <submittedName>
        <fullName evidence="2">NAD-dependent epimerase/dehydratase</fullName>
        <ecNumber evidence="2">5.1.3.2</ecNumber>
    </submittedName>
</protein>
<dbReference type="PATRIC" id="fig|1367847.3.peg.3932"/>
<dbReference type="SUPFAM" id="SSF51735">
    <property type="entry name" value="NAD(P)-binding Rossmann-fold domains"/>
    <property type="match status" value="1"/>
</dbReference>
<dbReference type="GO" id="GO:0003978">
    <property type="term" value="F:UDP-glucose 4-epimerase activity"/>
    <property type="evidence" value="ECO:0007669"/>
    <property type="project" value="UniProtKB-EC"/>
</dbReference>
<evidence type="ECO:0000259" key="1">
    <source>
        <dbReference type="Pfam" id="PF01370"/>
    </source>
</evidence>
<dbReference type="EC" id="5.1.3.2" evidence="2"/>
<dbReference type="CDD" id="cd05262">
    <property type="entry name" value="SDR_a7"/>
    <property type="match status" value="1"/>
</dbReference>
<reference evidence="2 3" key="1">
    <citation type="journal article" date="2014" name="BMC Genomics">
        <title>Architecture and functions of a multipartite genome of the methylotrophic bacterium Paracoccus aminophilus JCM 7686, containing primary and secondary chromids.</title>
        <authorList>
            <person name="Dziewit L."/>
            <person name="Czarnecki J."/>
            <person name="Wibberg D."/>
            <person name="Radlinska M."/>
            <person name="Mrozek P."/>
            <person name="Szymczak M."/>
            <person name="Schluter A."/>
            <person name="Puhler A."/>
            <person name="Bartosik D."/>
        </authorList>
    </citation>
    <scope>NUCLEOTIDE SEQUENCE [LARGE SCALE GENOMIC DNA]</scope>
    <source>
        <strain evidence="2">JCM 7686</strain>
        <plasmid evidence="3">Plasmid pAMI4</plasmid>
    </source>
</reference>